<gene>
    <name evidence="1" type="primary">Dwil\GK14386</name>
    <name evidence="1" type="ORF">Dwil_GK14386</name>
</gene>
<accession>B4NJB8</accession>
<dbReference type="OMA" id="PLMHILH"/>
<dbReference type="InParanoid" id="B4NJB8"/>
<dbReference type="HOGENOM" id="CLU_1798497_0_0_1"/>
<dbReference type="STRING" id="7260.B4NJB8"/>
<dbReference type="GO" id="GO:0005829">
    <property type="term" value="C:cytosol"/>
    <property type="evidence" value="ECO:0007669"/>
    <property type="project" value="EnsemblMetazoa"/>
</dbReference>
<dbReference type="Proteomes" id="UP000007798">
    <property type="component" value="Unassembled WGS sequence"/>
</dbReference>
<dbReference type="EMBL" id="CH964272">
    <property type="protein sequence ID" value="EDW84949.1"/>
    <property type="molecule type" value="Genomic_DNA"/>
</dbReference>
<dbReference type="FunCoup" id="B4NJB8">
    <property type="interactions" value="7"/>
</dbReference>
<dbReference type="AlphaFoldDB" id="B4NJB8"/>
<name>B4NJB8_DROWI</name>
<dbReference type="OrthoDB" id="7869870at2759"/>
<evidence type="ECO:0000313" key="2">
    <source>
        <dbReference type="Proteomes" id="UP000007798"/>
    </source>
</evidence>
<sequence length="144" mass="16341">MSALEEEYMNYLKESGVLPRLLDILKQLSDNDPMPVDPLTFLLNKLGCPLKTQPQMKTLERKVSRALDELRYLRRLLIDLGGGDQLYDSDTDEEEFVGAVESAESYDGYFHVPPTFRHAETIVLNQGIDMDKPCCSSSLMGEQH</sequence>
<dbReference type="PhylomeDB" id="B4NJB8"/>
<organism evidence="1 2">
    <name type="scientific">Drosophila willistoni</name>
    <name type="common">Fruit fly</name>
    <dbReference type="NCBI Taxonomy" id="7260"/>
    <lineage>
        <taxon>Eukaryota</taxon>
        <taxon>Metazoa</taxon>
        <taxon>Ecdysozoa</taxon>
        <taxon>Arthropoda</taxon>
        <taxon>Hexapoda</taxon>
        <taxon>Insecta</taxon>
        <taxon>Pterygota</taxon>
        <taxon>Neoptera</taxon>
        <taxon>Endopterygota</taxon>
        <taxon>Diptera</taxon>
        <taxon>Brachycera</taxon>
        <taxon>Muscomorpha</taxon>
        <taxon>Ephydroidea</taxon>
        <taxon>Drosophilidae</taxon>
        <taxon>Drosophila</taxon>
        <taxon>Sophophora</taxon>
    </lineage>
</organism>
<proteinExistence type="predicted"/>
<dbReference type="GO" id="GO:0030674">
    <property type="term" value="F:protein-macromolecule adaptor activity"/>
    <property type="evidence" value="ECO:0007669"/>
    <property type="project" value="EnsemblMetazoa"/>
</dbReference>
<dbReference type="GO" id="GO:0019099">
    <property type="term" value="P:female germ-line sex determination"/>
    <property type="evidence" value="ECO:0007669"/>
    <property type="project" value="EnsemblMetazoa"/>
</dbReference>
<reference evidence="1 2" key="1">
    <citation type="journal article" date="2007" name="Nature">
        <title>Evolution of genes and genomes on the Drosophila phylogeny.</title>
        <authorList>
            <consortium name="Drosophila 12 Genomes Consortium"/>
            <person name="Clark A.G."/>
            <person name="Eisen M.B."/>
            <person name="Smith D.R."/>
            <person name="Bergman C.M."/>
            <person name="Oliver B."/>
            <person name="Markow T.A."/>
            <person name="Kaufman T.C."/>
            <person name="Kellis M."/>
            <person name="Gelbart W."/>
            <person name="Iyer V.N."/>
            <person name="Pollard D.A."/>
            <person name="Sackton T.B."/>
            <person name="Larracuente A.M."/>
            <person name="Singh N.D."/>
            <person name="Abad J.P."/>
            <person name="Abt D.N."/>
            <person name="Adryan B."/>
            <person name="Aguade M."/>
            <person name="Akashi H."/>
            <person name="Anderson W.W."/>
            <person name="Aquadro C.F."/>
            <person name="Ardell D.H."/>
            <person name="Arguello R."/>
            <person name="Artieri C.G."/>
            <person name="Barbash D.A."/>
            <person name="Barker D."/>
            <person name="Barsanti P."/>
            <person name="Batterham P."/>
            <person name="Batzoglou S."/>
            <person name="Begun D."/>
            <person name="Bhutkar A."/>
            <person name="Blanco E."/>
            <person name="Bosak S.A."/>
            <person name="Bradley R.K."/>
            <person name="Brand A.D."/>
            <person name="Brent M.R."/>
            <person name="Brooks A.N."/>
            <person name="Brown R.H."/>
            <person name="Butlin R.K."/>
            <person name="Caggese C."/>
            <person name="Calvi B.R."/>
            <person name="Bernardo de Carvalho A."/>
            <person name="Caspi A."/>
            <person name="Castrezana S."/>
            <person name="Celniker S.E."/>
            <person name="Chang J.L."/>
            <person name="Chapple C."/>
            <person name="Chatterji S."/>
            <person name="Chinwalla A."/>
            <person name="Civetta A."/>
            <person name="Clifton S.W."/>
            <person name="Comeron J.M."/>
            <person name="Costello J.C."/>
            <person name="Coyne J.A."/>
            <person name="Daub J."/>
            <person name="David R.G."/>
            <person name="Delcher A.L."/>
            <person name="Delehaunty K."/>
            <person name="Do C.B."/>
            <person name="Ebling H."/>
            <person name="Edwards K."/>
            <person name="Eickbush T."/>
            <person name="Evans J.D."/>
            <person name="Filipski A."/>
            <person name="Findeiss S."/>
            <person name="Freyhult E."/>
            <person name="Fulton L."/>
            <person name="Fulton R."/>
            <person name="Garcia A.C."/>
            <person name="Gardiner A."/>
            <person name="Garfield D.A."/>
            <person name="Garvin B.E."/>
            <person name="Gibson G."/>
            <person name="Gilbert D."/>
            <person name="Gnerre S."/>
            <person name="Godfrey J."/>
            <person name="Good R."/>
            <person name="Gotea V."/>
            <person name="Gravely B."/>
            <person name="Greenberg A.J."/>
            <person name="Griffiths-Jones S."/>
            <person name="Gross S."/>
            <person name="Guigo R."/>
            <person name="Gustafson E.A."/>
            <person name="Haerty W."/>
            <person name="Hahn M.W."/>
            <person name="Halligan D.L."/>
            <person name="Halpern A.L."/>
            <person name="Halter G.M."/>
            <person name="Han M.V."/>
            <person name="Heger A."/>
            <person name="Hillier L."/>
            <person name="Hinrichs A.S."/>
            <person name="Holmes I."/>
            <person name="Hoskins R.A."/>
            <person name="Hubisz M.J."/>
            <person name="Hultmark D."/>
            <person name="Huntley M.A."/>
            <person name="Jaffe D.B."/>
            <person name="Jagadeeshan S."/>
            <person name="Jeck W.R."/>
            <person name="Johnson J."/>
            <person name="Jones C.D."/>
            <person name="Jordan W.C."/>
            <person name="Karpen G.H."/>
            <person name="Kataoka E."/>
            <person name="Keightley P.D."/>
            <person name="Kheradpour P."/>
            <person name="Kirkness E.F."/>
            <person name="Koerich L.B."/>
            <person name="Kristiansen K."/>
            <person name="Kudrna D."/>
            <person name="Kulathinal R.J."/>
            <person name="Kumar S."/>
            <person name="Kwok R."/>
            <person name="Lander E."/>
            <person name="Langley C.H."/>
            <person name="Lapoint R."/>
            <person name="Lazzaro B.P."/>
            <person name="Lee S.J."/>
            <person name="Levesque L."/>
            <person name="Li R."/>
            <person name="Lin C.F."/>
            <person name="Lin M.F."/>
            <person name="Lindblad-Toh K."/>
            <person name="Llopart A."/>
            <person name="Long M."/>
            <person name="Low L."/>
            <person name="Lozovsky E."/>
            <person name="Lu J."/>
            <person name="Luo M."/>
            <person name="Machado C.A."/>
            <person name="Makalowski W."/>
            <person name="Marzo M."/>
            <person name="Matsuda M."/>
            <person name="Matzkin L."/>
            <person name="McAllister B."/>
            <person name="McBride C.S."/>
            <person name="McKernan B."/>
            <person name="McKernan K."/>
            <person name="Mendez-Lago M."/>
            <person name="Minx P."/>
            <person name="Mollenhauer M.U."/>
            <person name="Montooth K."/>
            <person name="Mount S.M."/>
            <person name="Mu X."/>
            <person name="Myers E."/>
            <person name="Negre B."/>
            <person name="Newfeld S."/>
            <person name="Nielsen R."/>
            <person name="Noor M.A."/>
            <person name="O'Grady P."/>
            <person name="Pachter L."/>
            <person name="Papaceit M."/>
            <person name="Parisi M.J."/>
            <person name="Parisi M."/>
            <person name="Parts L."/>
            <person name="Pedersen J.S."/>
            <person name="Pesole G."/>
            <person name="Phillippy A.M."/>
            <person name="Ponting C.P."/>
            <person name="Pop M."/>
            <person name="Porcelli D."/>
            <person name="Powell J.R."/>
            <person name="Prohaska S."/>
            <person name="Pruitt K."/>
            <person name="Puig M."/>
            <person name="Quesneville H."/>
            <person name="Ram K.R."/>
            <person name="Rand D."/>
            <person name="Rasmussen M.D."/>
            <person name="Reed L.K."/>
            <person name="Reenan R."/>
            <person name="Reily A."/>
            <person name="Remington K.A."/>
            <person name="Rieger T.T."/>
            <person name="Ritchie M.G."/>
            <person name="Robin C."/>
            <person name="Rogers Y.H."/>
            <person name="Rohde C."/>
            <person name="Rozas J."/>
            <person name="Rubenfield M.J."/>
            <person name="Ruiz A."/>
            <person name="Russo S."/>
            <person name="Salzberg S.L."/>
            <person name="Sanchez-Gracia A."/>
            <person name="Saranga D.J."/>
            <person name="Sato H."/>
            <person name="Schaeffer S.W."/>
            <person name="Schatz M.C."/>
            <person name="Schlenke T."/>
            <person name="Schwartz R."/>
            <person name="Segarra C."/>
            <person name="Singh R.S."/>
            <person name="Sirot L."/>
            <person name="Sirota M."/>
            <person name="Sisneros N.B."/>
            <person name="Smith C.D."/>
            <person name="Smith T.F."/>
            <person name="Spieth J."/>
            <person name="Stage D.E."/>
            <person name="Stark A."/>
            <person name="Stephan W."/>
            <person name="Strausberg R.L."/>
            <person name="Strempel S."/>
            <person name="Sturgill D."/>
            <person name="Sutton G."/>
            <person name="Sutton G.G."/>
            <person name="Tao W."/>
            <person name="Teichmann S."/>
            <person name="Tobari Y.N."/>
            <person name="Tomimura Y."/>
            <person name="Tsolas J.M."/>
            <person name="Valente V.L."/>
            <person name="Venter E."/>
            <person name="Venter J.C."/>
            <person name="Vicario S."/>
            <person name="Vieira F.G."/>
            <person name="Vilella A.J."/>
            <person name="Villasante A."/>
            <person name="Walenz B."/>
            <person name="Wang J."/>
            <person name="Wasserman M."/>
            <person name="Watts T."/>
            <person name="Wilson D."/>
            <person name="Wilson R.K."/>
            <person name="Wing R.A."/>
            <person name="Wolfner M.F."/>
            <person name="Wong A."/>
            <person name="Wong G.K."/>
            <person name="Wu C.I."/>
            <person name="Wu G."/>
            <person name="Yamamoto D."/>
            <person name="Yang H.P."/>
            <person name="Yang S.P."/>
            <person name="Yorke J.A."/>
            <person name="Yoshida K."/>
            <person name="Zdobnov E."/>
            <person name="Zhang P."/>
            <person name="Zhang Y."/>
            <person name="Zimin A.V."/>
            <person name="Baldwin J."/>
            <person name="Abdouelleil A."/>
            <person name="Abdulkadir J."/>
            <person name="Abebe A."/>
            <person name="Abera B."/>
            <person name="Abreu J."/>
            <person name="Acer S.C."/>
            <person name="Aftuck L."/>
            <person name="Alexander A."/>
            <person name="An P."/>
            <person name="Anderson E."/>
            <person name="Anderson S."/>
            <person name="Arachi H."/>
            <person name="Azer M."/>
            <person name="Bachantsang P."/>
            <person name="Barry A."/>
            <person name="Bayul T."/>
            <person name="Berlin A."/>
            <person name="Bessette D."/>
            <person name="Bloom T."/>
            <person name="Blye J."/>
            <person name="Boguslavskiy L."/>
            <person name="Bonnet C."/>
            <person name="Boukhgalter B."/>
            <person name="Bourzgui I."/>
            <person name="Brown A."/>
            <person name="Cahill P."/>
            <person name="Channer S."/>
            <person name="Cheshatsang Y."/>
            <person name="Chuda L."/>
            <person name="Citroen M."/>
            <person name="Collymore A."/>
            <person name="Cooke P."/>
            <person name="Costello M."/>
            <person name="D'Aco K."/>
            <person name="Daza R."/>
            <person name="De Haan G."/>
            <person name="DeGray S."/>
            <person name="DeMaso C."/>
            <person name="Dhargay N."/>
            <person name="Dooley K."/>
            <person name="Dooley E."/>
            <person name="Doricent M."/>
            <person name="Dorje P."/>
            <person name="Dorjee K."/>
            <person name="Dupes A."/>
            <person name="Elong R."/>
            <person name="Falk J."/>
            <person name="Farina A."/>
            <person name="Faro S."/>
            <person name="Ferguson D."/>
            <person name="Fisher S."/>
            <person name="Foley C.D."/>
            <person name="Franke A."/>
            <person name="Friedrich D."/>
            <person name="Gadbois L."/>
            <person name="Gearin G."/>
            <person name="Gearin C.R."/>
            <person name="Giannoukos G."/>
            <person name="Goode T."/>
            <person name="Graham J."/>
            <person name="Grandbois E."/>
            <person name="Grewal S."/>
            <person name="Gyaltsen K."/>
            <person name="Hafez N."/>
            <person name="Hagos B."/>
            <person name="Hall J."/>
            <person name="Henson C."/>
            <person name="Hollinger A."/>
            <person name="Honan T."/>
            <person name="Huard M.D."/>
            <person name="Hughes L."/>
            <person name="Hurhula B."/>
            <person name="Husby M.E."/>
            <person name="Kamat A."/>
            <person name="Kanga B."/>
            <person name="Kashin S."/>
            <person name="Khazanovich D."/>
            <person name="Kisner P."/>
            <person name="Lance K."/>
            <person name="Lara M."/>
            <person name="Lee W."/>
            <person name="Lennon N."/>
            <person name="Letendre F."/>
            <person name="LeVine R."/>
            <person name="Lipovsky A."/>
            <person name="Liu X."/>
            <person name="Liu J."/>
            <person name="Liu S."/>
            <person name="Lokyitsang T."/>
            <person name="Lokyitsang Y."/>
            <person name="Lubonja R."/>
            <person name="Lui A."/>
            <person name="MacDonald P."/>
            <person name="Magnisalis V."/>
            <person name="Maru K."/>
            <person name="Matthews C."/>
            <person name="McCusker W."/>
            <person name="McDonough S."/>
            <person name="Mehta T."/>
            <person name="Meldrim J."/>
            <person name="Meneus L."/>
            <person name="Mihai O."/>
            <person name="Mihalev A."/>
            <person name="Mihova T."/>
            <person name="Mittelman R."/>
            <person name="Mlenga V."/>
            <person name="Montmayeur A."/>
            <person name="Mulrain L."/>
            <person name="Navidi A."/>
            <person name="Naylor J."/>
            <person name="Negash T."/>
            <person name="Nguyen T."/>
            <person name="Nguyen N."/>
            <person name="Nicol R."/>
            <person name="Norbu C."/>
            <person name="Norbu N."/>
            <person name="Novod N."/>
            <person name="O'Neill B."/>
            <person name="Osman S."/>
            <person name="Markiewicz E."/>
            <person name="Oyono O.L."/>
            <person name="Patti C."/>
            <person name="Phunkhang P."/>
            <person name="Pierre F."/>
            <person name="Priest M."/>
            <person name="Raghuraman S."/>
            <person name="Rege F."/>
            <person name="Reyes R."/>
            <person name="Rise C."/>
            <person name="Rogov P."/>
            <person name="Ross K."/>
            <person name="Ryan E."/>
            <person name="Settipalli S."/>
            <person name="Shea T."/>
            <person name="Sherpa N."/>
            <person name="Shi L."/>
            <person name="Shih D."/>
            <person name="Sparrow T."/>
            <person name="Spaulding J."/>
            <person name="Stalker J."/>
            <person name="Stange-Thomann N."/>
            <person name="Stavropoulos S."/>
            <person name="Stone C."/>
            <person name="Strader C."/>
            <person name="Tesfaye S."/>
            <person name="Thomson T."/>
            <person name="Thoulutsang Y."/>
            <person name="Thoulutsang D."/>
            <person name="Topham K."/>
            <person name="Topping I."/>
            <person name="Tsamla T."/>
            <person name="Vassiliev H."/>
            <person name="Vo A."/>
            <person name="Wangchuk T."/>
            <person name="Wangdi T."/>
            <person name="Weiand M."/>
            <person name="Wilkinson J."/>
            <person name="Wilson A."/>
            <person name="Yadav S."/>
            <person name="Young G."/>
            <person name="Yu Q."/>
            <person name="Zembek L."/>
            <person name="Zhong D."/>
            <person name="Zimmer A."/>
            <person name="Zwirko Z."/>
            <person name="Jaffe D.B."/>
            <person name="Alvarez P."/>
            <person name="Brockman W."/>
            <person name="Butler J."/>
            <person name="Chin C."/>
            <person name="Gnerre S."/>
            <person name="Grabherr M."/>
            <person name="Kleber M."/>
            <person name="Mauceli E."/>
            <person name="MacCallum I."/>
        </authorList>
    </citation>
    <scope>NUCLEOTIDE SEQUENCE [LARGE SCALE GENOMIC DNA]</scope>
    <source>
        <strain evidence="2">Tucson 14030-0811.24</strain>
    </source>
</reference>
<protein>
    <submittedName>
        <fullName evidence="1">Uncharacterized protein</fullName>
    </submittedName>
</protein>
<evidence type="ECO:0000313" key="1">
    <source>
        <dbReference type="EMBL" id="EDW84949.1"/>
    </source>
</evidence>
<dbReference type="KEGG" id="dwi:6650212"/>
<dbReference type="eggNOG" id="ENOG502TBEP">
    <property type="taxonomic scope" value="Eukaryota"/>
</dbReference>
<keyword evidence="2" id="KW-1185">Reference proteome</keyword>